<dbReference type="AlphaFoldDB" id="E1SRB8"/>
<dbReference type="HOGENOM" id="CLU_155271_0_0_6"/>
<organism evidence="2 3">
    <name type="scientific">Ferrimonas balearica (strain DSM 9799 / CCM 4581 / KCTC 23876 / PAT)</name>
    <dbReference type="NCBI Taxonomy" id="550540"/>
    <lineage>
        <taxon>Bacteria</taxon>
        <taxon>Pseudomonadati</taxon>
        <taxon>Pseudomonadota</taxon>
        <taxon>Gammaproteobacteria</taxon>
        <taxon>Alteromonadales</taxon>
        <taxon>Ferrimonadaceae</taxon>
        <taxon>Ferrimonas</taxon>
    </lineage>
</organism>
<gene>
    <name evidence="2" type="ordered locus">Fbal_0671</name>
</gene>
<accession>E1SRB8</accession>
<keyword evidence="1" id="KW-0472">Membrane</keyword>
<dbReference type="EMBL" id="CP002209">
    <property type="protein sequence ID" value="ADN74883.1"/>
    <property type="molecule type" value="Genomic_DNA"/>
</dbReference>
<feature type="transmembrane region" description="Helical" evidence="1">
    <location>
        <begin position="47"/>
        <end position="64"/>
    </location>
</feature>
<proteinExistence type="predicted"/>
<keyword evidence="1" id="KW-1133">Transmembrane helix</keyword>
<name>E1SRB8_FERBD</name>
<dbReference type="Proteomes" id="UP000006683">
    <property type="component" value="Chromosome"/>
</dbReference>
<feature type="transmembrane region" description="Helical" evidence="1">
    <location>
        <begin position="21"/>
        <end position="41"/>
    </location>
</feature>
<reference evidence="2 3" key="1">
    <citation type="journal article" date="2010" name="Stand. Genomic Sci.">
        <title>Complete genome sequence of Ferrimonas balearica type strain (PAT).</title>
        <authorList>
            <person name="Nolan M."/>
            <person name="Sikorski J."/>
            <person name="Davenport K."/>
            <person name="Lucas S."/>
            <person name="Glavina Del Rio T."/>
            <person name="Tice H."/>
            <person name="Cheng J."/>
            <person name="Goodwin L."/>
            <person name="Pitluck S."/>
            <person name="Liolios K."/>
            <person name="Ivanova N."/>
            <person name="Mavromatis K."/>
            <person name="Ovchinnikova G."/>
            <person name="Pati A."/>
            <person name="Chen A."/>
            <person name="Palaniappan K."/>
            <person name="Land M."/>
            <person name="Hauser L."/>
            <person name="Chang Y."/>
            <person name="Jeffries C."/>
            <person name="Tapia R."/>
            <person name="Brettin T."/>
            <person name="Detter J."/>
            <person name="Han C."/>
            <person name="Yasawong M."/>
            <person name="Rohde M."/>
            <person name="Tindall B."/>
            <person name="Goker M."/>
            <person name="Woyke T."/>
            <person name="Bristow J."/>
            <person name="Eisen J."/>
            <person name="Markowitz V."/>
            <person name="Hugenholtz P."/>
            <person name="Kyrpides N."/>
            <person name="Klenk H."/>
            <person name="Lapidus A."/>
        </authorList>
    </citation>
    <scope>NUCLEOTIDE SEQUENCE [LARGE SCALE GENOMIC DNA]</scope>
    <source>
        <strain evidence="3">DSM 9799 / CCM 4581 / KCTC 23876 / PAT</strain>
    </source>
</reference>
<evidence type="ECO:0000256" key="1">
    <source>
        <dbReference type="SAM" id="Phobius"/>
    </source>
</evidence>
<dbReference type="RefSeq" id="WP_013344189.1">
    <property type="nucleotide sequence ID" value="NC_014541.1"/>
</dbReference>
<evidence type="ECO:0000313" key="2">
    <source>
        <dbReference type="EMBL" id="ADN74883.1"/>
    </source>
</evidence>
<keyword evidence="1" id="KW-0812">Transmembrane</keyword>
<dbReference type="OrthoDB" id="6267035at2"/>
<evidence type="ECO:0000313" key="3">
    <source>
        <dbReference type="Proteomes" id="UP000006683"/>
    </source>
</evidence>
<protein>
    <submittedName>
        <fullName evidence="2">Uncharacterized protein</fullName>
    </submittedName>
</protein>
<dbReference type="GeneID" id="67180912"/>
<dbReference type="STRING" id="550540.Fbal_0671"/>
<sequence length="134" mass="15464">MRQQPTQSQFYLLRFGKTTLRALHVLGLCGAAGGFYFALPIEMWRNWWILAMASGTALLLWEVWRSRLYLVQMKGVLTLVKLALLALCVPLPQWKAELFSIIVLMSVITAHGPSQLRHYSIWHRRELRGKEIKG</sequence>
<dbReference type="KEGG" id="fbl:Fbal_0671"/>
<dbReference type="eggNOG" id="ENOG5032W0Z">
    <property type="taxonomic scope" value="Bacteria"/>
</dbReference>
<keyword evidence="3" id="KW-1185">Reference proteome</keyword>